<dbReference type="InterPro" id="IPR000843">
    <property type="entry name" value="HTH_LacI"/>
</dbReference>
<dbReference type="SMART" id="SM00354">
    <property type="entry name" value="HTH_LACI"/>
    <property type="match status" value="1"/>
</dbReference>
<accession>A0ABT4CJM0</accession>
<dbReference type="PANTHER" id="PTHR30146">
    <property type="entry name" value="LACI-RELATED TRANSCRIPTIONAL REPRESSOR"/>
    <property type="match status" value="1"/>
</dbReference>
<dbReference type="SUPFAM" id="SSF53822">
    <property type="entry name" value="Periplasmic binding protein-like I"/>
    <property type="match status" value="1"/>
</dbReference>
<keyword evidence="3" id="KW-0804">Transcription</keyword>
<dbReference type="InterPro" id="IPR028082">
    <property type="entry name" value="Peripla_BP_I"/>
</dbReference>
<dbReference type="RefSeq" id="WP_268047559.1">
    <property type="nucleotide sequence ID" value="NZ_JAPQES010000001.1"/>
</dbReference>
<dbReference type="Pfam" id="PF00356">
    <property type="entry name" value="LacI"/>
    <property type="match status" value="1"/>
</dbReference>
<protein>
    <submittedName>
        <fullName evidence="5">LacI family DNA-binding transcriptional regulator</fullName>
    </submittedName>
</protein>
<dbReference type="GO" id="GO:0003677">
    <property type="term" value="F:DNA binding"/>
    <property type="evidence" value="ECO:0007669"/>
    <property type="project" value="UniProtKB-KW"/>
</dbReference>
<name>A0ABT4CJM0_9CLOT</name>
<dbReference type="CDD" id="cd19975">
    <property type="entry name" value="PBP1_CcpA-like"/>
    <property type="match status" value="1"/>
</dbReference>
<evidence type="ECO:0000259" key="4">
    <source>
        <dbReference type="PROSITE" id="PS50932"/>
    </source>
</evidence>
<proteinExistence type="predicted"/>
<keyword evidence="1" id="KW-0805">Transcription regulation</keyword>
<dbReference type="InterPro" id="IPR001761">
    <property type="entry name" value="Peripla_BP/Lac1_sug-bd_dom"/>
</dbReference>
<dbReference type="EMBL" id="JAPQES010000001">
    <property type="protein sequence ID" value="MCY6369242.1"/>
    <property type="molecule type" value="Genomic_DNA"/>
</dbReference>
<dbReference type="PROSITE" id="PS50932">
    <property type="entry name" value="HTH_LACI_2"/>
    <property type="match status" value="1"/>
</dbReference>
<reference evidence="5" key="1">
    <citation type="submission" date="2022-12" db="EMBL/GenBank/DDBJ databases">
        <authorList>
            <person name="Wang J."/>
        </authorList>
    </citation>
    <scope>NUCLEOTIDE SEQUENCE</scope>
    <source>
        <strain evidence="5">HY-42-06</strain>
    </source>
</reference>
<dbReference type="Gene3D" id="3.40.50.2300">
    <property type="match status" value="2"/>
</dbReference>
<feature type="domain" description="HTH lacI-type" evidence="4">
    <location>
        <begin position="3"/>
        <end position="57"/>
    </location>
</feature>
<evidence type="ECO:0000313" key="6">
    <source>
        <dbReference type="Proteomes" id="UP001079657"/>
    </source>
</evidence>
<evidence type="ECO:0000313" key="5">
    <source>
        <dbReference type="EMBL" id="MCY6369242.1"/>
    </source>
</evidence>
<dbReference type="InterPro" id="IPR010982">
    <property type="entry name" value="Lambda_DNA-bd_dom_sf"/>
</dbReference>
<dbReference type="PANTHER" id="PTHR30146:SF109">
    <property type="entry name" value="HTH-TYPE TRANSCRIPTIONAL REGULATOR GALS"/>
    <property type="match status" value="1"/>
</dbReference>
<organism evidence="5 6">
    <name type="scientific">Clostridium ganghwense</name>
    <dbReference type="NCBI Taxonomy" id="312089"/>
    <lineage>
        <taxon>Bacteria</taxon>
        <taxon>Bacillati</taxon>
        <taxon>Bacillota</taxon>
        <taxon>Clostridia</taxon>
        <taxon>Eubacteriales</taxon>
        <taxon>Clostridiaceae</taxon>
        <taxon>Clostridium</taxon>
    </lineage>
</organism>
<dbReference type="SUPFAM" id="SSF47413">
    <property type="entry name" value="lambda repressor-like DNA-binding domains"/>
    <property type="match status" value="1"/>
</dbReference>
<dbReference type="PROSITE" id="PS00356">
    <property type="entry name" value="HTH_LACI_1"/>
    <property type="match status" value="1"/>
</dbReference>
<dbReference type="CDD" id="cd01392">
    <property type="entry name" value="HTH_LacI"/>
    <property type="match status" value="1"/>
</dbReference>
<dbReference type="Proteomes" id="UP001079657">
    <property type="component" value="Unassembled WGS sequence"/>
</dbReference>
<evidence type="ECO:0000256" key="1">
    <source>
        <dbReference type="ARBA" id="ARBA00023015"/>
    </source>
</evidence>
<dbReference type="Pfam" id="PF00532">
    <property type="entry name" value="Peripla_BP_1"/>
    <property type="match status" value="1"/>
</dbReference>
<comment type="caution">
    <text evidence="5">The sequence shown here is derived from an EMBL/GenBank/DDBJ whole genome shotgun (WGS) entry which is preliminary data.</text>
</comment>
<keyword evidence="2 5" id="KW-0238">DNA-binding</keyword>
<dbReference type="PRINTS" id="PR00036">
    <property type="entry name" value="HTHLACI"/>
</dbReference>
<gene>
    <name evidence="5" type="ORF">OXH55_01110</name>
</gene>
<evidence type="ECO:0000256" key="2">
    <source>
        <dbReference type="ARBA" id="ARBA00023125"/>
    </source>
</evidence>
<dbReference type="Gene3D" id="1.10.260.40">
    <property type="entry name" value="lambda repressor-like DNA-binding domains"/>
    <property type="match status" value="1"/>
</dbReference>
<keyword evidence="6" id="KW-1185">Reference proteome</keyword>
<sequence>MKPTIRDVAKKANVSVATVSRVLNNQDGYSEKTKEKVLEAIKELGYKPNAIARGLANKSTQTIGVLVPDVSTMFLSKILNGIEITAHKKDYSVIICNTGILGERIIDYLNILSEKRVDGLIIVSLPMKNEYHEAISSMNVPCILVSTMSYRYQLPYVKVDDRQAAYNATQFLIERGHKKIAMISGTKDEFIAGKSRVDGYIDALRDYGLSIDESLIKYGDFSYRSGIKCMEELLEEGIEKFTAIFAASDDMAVGALSMAYQRGIKIPDELSIIGYDNTQIAEMSIPPLTTVAQPFYEMGEKAAEKLVHMIESKGKAENIIMPHYIQERSTVKEVK</sequence>
<evidence type="ECO:0000256" key="3">
    <source>
        <dbReference type="ARBA" id="ARBA00023163"/>
    </source>
</evidence>